<reference evidence="1" key="1">
    <citation type="submission" date="2023-03" db="EMBL/GenBank/DDBJ databases">
        <title>Draft assemblies of triclosan tolerant bacteria isolated from returned activated sludge.</title>
        <authorList>
            <person name="Van Hamelsveld S."/>
        </authorList>
    </citation>
    <scope>NUCLEOTIDE SEQUENCE</scope>
    <source>
        <strain evidence="1">GW210015_S63</strain>
    </source>
</reference>
<gene>
    <name evidence="1" type="ORF">P3W55_09460</name>
</gene>
<dbReference type="RefSeq" id="WP_269962391.1">
    <property type="nucleotide sequence ID" value="NZ_CP034688.1"/>
</dbReference>
<comment type="caution">
    <text evidence="1">The sequence shown here is derived from an EMBL/GenBank/DDBJ whole genome shotgun (WGS) entry which is preliminary data.</text>
</comment>
<dbReference type="AlphaFoldDB" id="A0AAW6P432"/>
<proteinExistence type="predicted"/>
<protein>
    <submittedName>
        <fullName evidence="1">Uncharacterized protein</fullName>
    </submittedName>
</protein>
<sequence>MMVEVILGRGQALHTPNADKSSVTVEAKRCDTWVPPVAESLLGNCAYYYRPLHGEYVKKSGVSTWQAVKAWASQWNPWDDREVARRLLSKRDRLIPANSSDEDWSRHASFMVRHIGCGHRPPEYYVSYGYYYCSIYGEKLRPRLTAAGQDWLDNARYGLQINMEDGLRSNMKGAQIEIVCKRYPNRTARMSVQKYLLEVTPDTFKTFAFRTHVPAYLDAGLADLPLGDLLRIGGQPNIEEWLDKETWQQAIESGAVVAAEKAGAATERVGEAAERALEALTRYLRG</sequence>
<name>A0AAW6P432_9PSED</name>
<evidence type="ECO:0000313" key="1">
    <source>
        <dbReference type="EMBL" id="MDF3841937.1"/>
    </source>
</evidence>
<dbReference type="Proteomes" id="UP001220662">
    <property type="component" value="Unassembled WGS sequence"/>
</dbReference>
<accession>A0AAW6P432</accession>
<dbReference type="EMBL" id="JARJLR010000179">
    <property type="protein sequence ID" value="MDF3841937.1"/>
    <property type="molecule type" value="Genomic_DNA"/>
</dbReference>
<organism evidence="1 2">
    <name type="scientific">Pseudomonas citronellolis</name>
    <dbReference type="NCBI Taxonomy" id="53408"/>
    <lineage>
        <taxon>Bacteria</taxon>
        <taxon>Pseudomonadati</taxon>
        <taxon>Pseudomonadota</taxon>
        <taxon>Gammaproteobacteria</taxon>
        <taxon>Pseudomonadales</taxon>
        <taxon>Pseudomonadaceae</taxon>
        <taxon>Pseudomonas</taxon>
    </lineage>
</organism>
<evidence type="ECO:0000313" key="2">
    <source>
        <dbReference type="Proteomes" id="UP001220662"/>
    </source>
</evidence>